<feature type="chain" id="PRO_5009100358" description="DUF5683 domain-containing protein" evidence="1">
    <location>
        <begin position="26"/>
        <end position="347"/>
    </location>
</feature>
<gene>
    <name evidence="2" type="ORF">A0128_05395</name>
</gene>
<sequence>MNPFFRILIQMISLCVILFSQESFADTILLKDNTTLIGRVLEYKERSIRFENAYETIEIPSNQIVSIEIGFNGIRTTLKTKSDPDVHQWTLIHSESNGKFTFYDKRKSKLLIIEFKDIESLEYEFPFDKNNFRSVVGGYEVEIISKKGERKSGVLSAIRSNTTVLLSNSKEISISNSGISKIVYKNKQEKDTENVHKHYNIKLYYFVLPGLYQIRTKRISFGTFLLLSTLLSAGASQYEYERGKNELQKQREFNERSILFGKELGLINSDFNYEAYYEHKNHNRSFLILTSVFYIINLLDLWTWKSISTKNDNSSFQILPSFRFPIGADRFYPNGEIDAQVRFQWTF</sequence>
<accession>A0A1D7UUR2</accession>
<dbReference type="Proteomes" id="UP000094197">
    <property type="component" value="Chromosome 1"/>
</dbReference>
<protein>
    <recommendedName>
        <fullName evidence="4">DUF5683 domain-containing protein</fullName>
    </recommendedName>
</protein>
<evidence type="ECO:0000313" key="3">
    <source>
        <dbReference type="Proteomes" id="UP000094197"/>
    </source>
</evidence>
<dbReference type="KEGG" id="laj:A0128_05395"/>
<dbReference type="EMBL" id="CP015217">
    <property type="protein sequence ID" value="AOP33329.1"/>
    <property type="molecule type" value="Genomic_DNA"/>
</dbReference>
<keyword evidence="1" id="KW-0732">Signal</keyword>
<name>A0A1D7UUR2_9LEPT</name>
<proteinExistence type="predicted"/>
<feature type="signal peptide" evidence="1">
    <location>
        <begin position="1"/>
        <end position="25"/>
    </location>
</feature>
<organism evidence="2 3">
    <name type="scientific">Leptospira tipperaryensis</name>
    <dbReference type="NCBI Taxonomy" id="2564040"/>
    <lineage>
        <taxon>Bacteria</taxon>
        <taxon>Pseudomonadati</taxon>
        <taxon>Spirochaetota</taxon>
        <taxon>Spirochaetia</taxon>
        <taxon>Leptospirales</taxon>
        <taxon>Leptospiraceae</taxon>
        <taxon>Leptospira</taxon>
    </lineage>
</organism>
<keyword evidence="3" id="KW-1185">Reference proteome</keyword>
<evidence type="ECO:0008006" key="4">
    <source>
        <dbReference type="Google" id="ProtNLM"/>
    </source>
</evidence>
<evidence type="ECO:0000313" key="2">
    <source>
        <dbReference type="EMBL" id="AOP33329.1"/>
    </source>
</evidence>
<reference evidence="2 3" key="1">
    <citation type="submission" date="2016-04" db="EMBL/GenBank/DDBJ databases">
        <title>Complete genome seqeunce of Leptospira alstonii serovar Room22.</title>
        <authorList>
            <person name="Nally J.E."/>
            <person name="Bayles D.O."/>
            <person name="Hurley D."/>
            <person name="Fanning S."/>
            <person name="McMahon B.J."/>
            <person name="Arent Z."/>
        </authorList>
    </citation>
    <scope>NUCLEOTIDE SEQUENCE [LARGE SCALE GENOMIC DNA]</scope>
    <source>
        <strain evidence="2 3">GWTS #1</strain>
    </source>
</reference>
<dbReference type="NCBIfam" id="NF047503">
    <property type="entry name" value="LB_137_fam"/>
    <property type="match status" value="1"/>
</dbReference>
<evidence type="ECO:0000256" key="1">
    <source>
        <dbReference type="SAM" id="SignalP"/>
    </source>
</evidence>
<dbReference type="AlphaFoldDB" id="A0A1D7UUR2"/>